<organism evidence="4 5">
    <name type="scientific">Floridaenema flaviceps BLCC-F50</name>
    <dbReference type="NCBI Taxonomy" id="3153642"/>
    <lineage>
        <taxon>Bacteria</taxon>
        <taxon>Bacillati</taxon>
        <taxon>Cyanobacteriota</taxon>
        <taxon>Cyanophyceae</taxon>
        <taxon>Oscillatoriophycideae</taxon>
        <taxon>Aerosakkonematales</taxon>
        <taxon>Aerosakkonemataceae</taxon>
        <taxon>Floridanema</taxon>
        <taxon>Floridanema flaviceps</taxon>
    </lineage>
</organism>
<reference evidence="4 5" key="1">
    <citation type="submission" date="2024-09" db="EMBL/GenBank/DDBJ databases">
        <title>Floridaenema gen nov. (Aerosakkonemataceae, Aerosakkonematales ord. nov., Cyanobacteria) from benthic tropical and subtropical fresh waters, with the description of four new species.</title>
        <authorList>
            <person name="Moretto J.A."/>
            <person name="Berthold D.E."/>
            <person name="Lefler F.W."/>
            <person name="Huang I.-S."/>
            <person name="Laughinghouse H. IV."/>
        </authorList>
    </citation>
    <scope>NUCLEOTIDE SEQUENCE [LARGE SCALE GENOMIC DNA]</scope>
    <source>
        <strain evidence="4 5">BLCC-F50</strain>
    </source>
</reference>
<evidence type="ECO:0000256" key="1">
    <source>
        <dbReference type="ARBA" id="ARBA00006484"/>
    </source>
</evidence>
<feature type="domain" description="Ketoreductase" evidence="3">
    <location>
        <begin position="34"/>
        <end position="208"/>
    </location>
</feature>
<dbReference type="Pfam" id="PF13561">
    <property type="entry name" value="adh_short_C2"/>
    <property type="match status" value="1"/>
</dbReference>
<evidence type="ECO:0000256" key="2">
    <source>
        <dbReference type="ARBA" id="ARBA00023002"/>
    </source>
</evidence>
<evidence type="ECO:0000313" key="4">
    <source>
        <dbReference type="EMBL" id="MFB2897452.1"/>
    </source>
</evidence>
<evidence type="ECO:0000313" key="5">
    <source>
        <dbReference type="Proteomes" id="UP001576784"/>
    </source>
</evidence>
<sequence>MGDINGGPQYTHSCGTGRLPHYQSEPYMQKLEGKVALITGGTSGIGLATAKQFVAEGAYIFITGRRQTELDAAVEAIGKNVTAVQSDVSKLEDLDRLFAKIEQEQGHLDVIFANAGGGEIAPLGAITEEHFDKTFNTNVKGLLFTVQKALPLLPEGASIILNASTASIKGTPAFSVYSATKAAVRSFARNWILDLKERKIRVNAISPGVVPTSGYNLLGLSDEQLQEFVDSQAVTIPLGRVGTPDEIAKAVVFLASNDSSFVNGIELFVDGGMAQI</sequence>
<name>A0ABV4Y2E1_9CYAN</name>
<keyword evidence="5" id="KW-1185">Reference proteome</keyword>
<dbReference type="SMART" id="SM00822">
    <property type="entry name" value="PKS_KR"/>
    <property type="match status" value="1"/>
</dbReference>
<comment type="caution">
    <text evidence="4">The sequence shown here is derived from an EMBL/GenBank/DDBJ whole genome shotgun (WGS) entry which is preliminary data.</text>
</comment>
<dbReference type="Gene3D" id="3.40.50.720">
    <property type="entry name" value="NAD(P)-binding Rossmann-like Domain"/>
    <property type="match status" value="1"/>
</dbReference>
<comment type="similarity">
    <text evidence="1">Belongs to the short-chain dehydrogenases/reductases (SDR) family.</text>
</comment>
<proteinExistence type="inferred from homology"/>
<keyword evidence="2" id="KW-0560">Oxidoreductase</keyword>
<dbReference type="InterPro" id="IPR051122">
    <property type="entry name" value="SDR_DHRS6-like"/>
</dbReference>
<dbReference type="PANTHER" id="PTHR43477:SF1">
    <property type="entry name" value="DIHYDROANTICAPSIN 7-DEHYDROGENASE"/>
    <property type="match status" value="1"/>
</dbReference>
<dbReference type="Proteomes" id="UP001576784">
    <property type="component" value="Unassembled WGS sequence"/>
</dbReference>
<dbReference type="PANTHER" id="PTHR43477">
    <property type="entry name" value="DIHYDROANTICAPSIN 7-DEHYDROGENASE"/>
    <property type="match status" value="1"/>
</dbReference>
<dbReference type="RefSeq" id="WP_413267065.1">
    <property type="nucleotide sequence ID" value="NZ_JBHFNR010000252.1"/>
</dbReference>
<dbReference type="PRINTS" id="PR00081">
    <property type="entry name" value="GDHRDH"/>
</dbReference>
<dbReference type="InterPro" id="IPR002347">
    <property type="entry name" value="SDR_fam"/>
</dbReference>
<dbReference type="SUPFAM" id="SSF51735">
    <property type="entry name" value="NAD(P)-binding Rossmann-fold domains"/>
    <property type="match status" value="1"/>
</dbReference>
<dbReference type="CDD" id="cd05233">
    <property type="entry name" value="SDR_c"/>
    <property type="match status" value="1"/>
</dbReference>
<dbReference type="EMBL" id="JBHFNR010000252">
    <property type="protein sequence ID" value="MFB2897452.1"/>
    <property type="molecule type" value="Genomic_DNA"/>
</dbReference>
<accession>A0ABV4Y2E1</accession>
<gene>
    <name evidence="4" type="ORF">ACE1CI_31430</name>
</gene>
<evidence type="ECO:0000259" key="3">
    <source>
        <dbReference type="SMART" id="SM00822"/>
    </source>
</evidence>
<dbReference type="InterPro" id="IPR057326">
    <property type="entry name" value="KR_dom"/>
</dbReference>
<protein>
    <submittedName>
        <fullName evidence="4">SDR family oxidoreductase</fullName>
    </submittedName>
</protein>
<dbReference type="InterPro" id="IPR036291">
    <property type="entry name" value="NAD(P)-bd_dom_sf"/>
</dbReference>